<evidence type="ECO:0000256" key="2">
    <source>
        <dbReference type="ARBA" id="ARBA00022737"/>
    </source>
</evidence>
<feature type="repeat" description="WD" evidence="7">
    <location>
        <begin position="6"/>
        <end position="47"/>
    </location>
</feature>
<evidence type="ECO:0000256" key="3">
    <source>
        <dbReference type="ARBA" id="ARBA00022853"/>
    </source>
</evidence>
<dbReference type="SMART" id="SM00320">
    <property type="entry name" value="WD40"/>
    <property type="match status" value="4"/>
</dbReference>
<keyword evidence="3" id="KW-0156">Chromatin regulator</keyword>
<evidence type="ECO:0000256" key="1">
    <source>
        <dbReference type="ARBA" id="ARBA00022574"/>
    </source>
</evidence>
<dbReference type="PROSITE" id="PS50082">
    <property type="entry name" value="WD_REPEATS_2"/>
    <property type="match status" value="1"/>
</dbReference>
<evidence type="ECO:0000256" key="8">
    <source>
        <dbReference type="SAM" id="MobiDB-lite"/>
    </source>
</evidence>
<keyword evidence="1 7" id="KW-0853">WD repeat</keyword>
<dbReference type="InterPro" id="IPR036322">
    <property type="entry name" value="WD40_repeat_dom_sf"/>
</dbReference>
<dbReference type="SUPFAM" id="SSF50978">
    <property type="entry name" value="WD40 repeat-like"/>
    <property type="match status" value="1"/>
</dbReference>
<reference evidence="9" key="2">
    <citation type="submission" date="2014-06" db="EMBL/GenBank/DDBJ databases">
        <title>The complete genome of Blastobotrys (Arxula) adeninivorans LS3 - a yeast of biotechnological interest.</title>
        <authorList>
            <person name="Kunze G."/>
            <person name="Gaillardin C."/>
            <person name="Czernicka M."/>
            <person name="Durrens P."/>
            <person name="Martin T."/>
            <person name="Boer E."/>
            <person name="Gabaldon T."/>
            <person name="Cruz J."/>
            <person name="Talla E."/>
            <person name="Marck C."/>
            <person name="Goffeau A."/>
            <person name="Barbe V."/>
            <person name="Baret P."/>
            <person name="Baronian K."/>
            <person name="Beier S."/>
            <person name="Bleykasten C."/>
            <person name="Bode R."/>
            <person name="Casaregola S."/>
            <person name="Despons L."/>
            <person name="Fairhead C."/>
            <person name="Giersberg M."/>
            <person name="Gierski P."/>
            <person name="Hahnel U."/>
            <person name="Hartmann A."/>
            <person name="Jankowska D."/>
            <person name="Jubin C."/>
            <person name="Jung P."/>
            <person name="Lafontaine I."/>
            <person name="Leh-Louis V."/>
            <person name="Lemaire M."/>
            <person name="Marcet-Houben M."/>
            <person name="Mascher M."/>
            <person name="Morel G."/>
            <person name="Richard G.-F."/>
            <person name="Riechen J."/>
            <person name="Sacerdot C."/>
            <person name="Sarkar A."/>
            <person name="Savel G."/>
            <person name="Schacherer J."/>
            <person name="Sherman D."/>
            <person name="Straub M.-L."/>
            <person name="Stein N."/>
            <person name="Thierry A."/>
            <person name="Trautwein-Schult A."/>
            <person name="Westhof E."/>
            <person name="Worch S."/>
            <person name="Dujon B."/>
            <person name="Souciet J.-L."/>
            <person name="Wincker P."/>
            <person name="Scholz U."/>
            <person name="Neuveglise N."/>
        </authorList>
    </citation>
    <scope>NUCLEOTIDE SEQUENCE</scope>
    <source>
        <strain evidence="9">LS3</strain>
    </source>
</reference>
<evidence type="ECO:0000313" key="9">
    <source>
        <dbReference type="EMBL" id="CDP38460.1"/>
    </source>
</evidence>
<dbReference type="PANTHER" id="PTHR19854:SF1">
    <property type="entry name" value="GUANINE NUCLEOTIDE-BINDING PROTEIN SUBUNIT BETA-LIKE PROTEIN 1"/>
    <property type="match status" value="1"/>
</dbReference>
<dbReference type="GO" id="GO:0006325">
    <property type="term" value="P:chromatin organization"/>
    <property type="evidence" value="ECO:0007669"/>
    <property type="project" value="UniProtKB-KW"/>
</dbReference>
<feature type="compositionally biased region" description="Polar residues" evidence="8">
    <location>
        <begin position="303"/>
        <end position="320"/>
    </location>
</feature>
<protein>
    <recommendedName>
        <fullName evidence="6">ASTRA-associated protein 1</fullName>
    </recommendedName>
</protein>
<reference evidence="9" key="1">
    <citation type="submission" date="2014-02" db="EMBL/GenBank/DDBJ databases">
        <authorList>
            <person name="Genoscope - CEA"/>
        </authorList>
    </citation>
    <scope>NUCLEOTIDE SEQUENCE</scope>
    <source>
        <strain evidence="9">LS3</strain>
    </source>
</reference>
<gene>
    <name evidence="9" type="ORF">GNLVRS02_ARAD1D35178g</name>
</gene>
<sequence>MLRGILRAHPFATSCVEFAPNGLTLVSGDEGGWVFWWDLLSRRPLAIFRPHEKALVTVRLWYKDDGTLCLLTHGRDNKLYIFHLKSGEQYSTALPSGDDSGAQWKKPWMVHSQDVNALNFCPCEVQISKEGVVKYLAVPSTLDSDKIDIYSISDGGLTRPFQGIGPVIPDGDPKSGIVMSITFMNHILVAGFESGHVWAFDLVTGDSVYLVRAHKQPVLSICSFQDQAVSAAADKYLATHNIAEKTFQKNNINHNGNSAVRIRGDGKLLAVSSWDGTISTFAYPEIVLQETLDYQCSTISFSPTDPTTPAQSTESSNSRSLVDVKRQQLQSTSMLAVAAKDGRVPLFTLKNAVVS</sequence>
<dbReference type="Gene3D" id="2.130.10.10">
    <property type="entry name" value="YVTN repeat-like/Quinoprotein amine dehydrogenase"/>
    <property type="match status" value="2"/>
</dbReference>
<organism evidence="9">
    <name type="scientific">Blastobotrys adeninivorans</name>
    <name type="common">Yeast</name>
    <name type="synonym">Arxula adeninivorans</name>
    <dbReference type="NCBI Taxonomy" id="409370"/>
    <lineage>
        <taxon>Eukaryota</taxon>
        <taxon>Fungi</taxon>
        <taxon>Dikarya</taxon>
        <taxon>Ascomycota</taxon>
        <taxon>Saccharomycotina</taxon>
        <taxon>Dipodascomycetes</taxon>
        <taxon>Dipodascales</taxon>
        <taxon>Trichomonascaceae</taxon>
        <taxon>Blastobotrys</taxon>
    </lineage>
</organism>
<dbReference type="InterPro" id="IPR015943">
    <property type="entry name" value="WD40/YVTN_repeat-like_dom_sf"/>
</dbReference>
<keyword evidence="2" id="KW-0677">Repeat</keyword>
<proteinExistence type="inferred from homology"/>
<dbReference type="PANTHER" id="PTHR19854">
    <property type="entry name" value="TRANSDUCIN BETA-LIKE 3"/>
    <property type="match status" value="1"/>
</dbReference>
<evidence type="ECO:0000256" key="6">
    <source>
        <dbReference type="ARBA" id="ARBA00040563"/>
    </source>
</evidence>
<name>A0A060TBH1_BLAAD</name>
<evidence type="ECO:0000256" key="7">
    <source>
        <dbReference type="PROSITE-ProRule" id="PRU00221"/>
    </source>
</evidence>
<feature type="region of interest" description="Disordered" evidence="8">
    <location>
        <begin position="303"/>
        <end position="323"/>
    </location>
</feature>
<evidence type="ECO:0000256" key="5">
    <source>
        <dbReference type="ARBA" id="ARBA00037931"/>
    </source>
</evidence>
<dbReference type="Pfam" id="PF00400">
    <property type="entry name" value="WD40"/>
    <property type="match status" value="1"/>
</dbReference>
<comment type="similarity">
    <text evidence="5">Belongs to the WD repeat ASA1 family.</text>
</comment>
<accession>A0A060TBH1</accession>
<comment type="function">
    <text evidence="4">Component of the ASTRA complex involved in chromatin remodeling.</text>
</comment>
<dbReference type="AlphaFoldDB" id="A0A060TBH1"/>
<evidence type="ECO:0000256" key="4">
    <source>
        <dbReference type="ARBA" id="ARBA00037338"/>
    </source>
</evidence>
<dbReference type="InterPro" id="IPR001680">
    <property type="entry name" value="WD40_rpt"/>
</dbReference>
<dbReference type="EMBL" id="HG937694">
    <property type="protein sequence ID" value="CDP38460.1"/>
    <property type="molecule type" value="Genomic_DNA"/>
</dbReference>
<dbReference type="PhylomeDB" id="A0A060TBH1"/>